<dbReference type="InterPro" id="IPR058627">
    <property type="entry name" value="MdtA-like_C"/>
</dbReference>
<comment type="subcellular location">
    <subcellularLocation>
        <location evidence="1">Cell envelope</location>
    </subcellularLocation>
</comment>
<evidence type="ECO:0000256" key="5">
    <source>
        <dbReference type="SAM" id="Coils"/>
    </source>
</evidence>
<evidence type="ECO:0000256" key="1">
    <source>
        <dbReference type="ARBA" id="ARBA00004196"/>
    </source>
</evidence>
<dbReference type="Pfam" id="PF25967">
    <property type="entry name" value="RND-MFP_C"/>
    <property type="match status" value="1"/>
</dbReference>
<dbReference type="Gene3D" id="2.40.50.100">
    <property type="match status" value="1"/>
</dbReference>
<dbReference type="InterPro" id="IPR006143">
    <property type="entry name" value="RND_pump_MFP"/>
</dbReference>
<proteinExistence type="inferred from homology"/>
<dbReference type="InterPro" id="IPR058625">
    <property type="entry name" value="MdtA-like_BSH"/>
</dbReference>
<dbReference type="GO" id="GO:0015562">
    <property type="term" value="F:efflux transmembrane transporter activity"/>
    <property type="evidence" value="ECO:0007669"/>
    <property type="project" value="TreeGrafter"/>
</dbReference>
<dbReference type="EMBL" id="WKEU01000101">
    <property type="protein sequence ID" value="MCF5065164.1"/>
    <property type="molecule type" value="Genomic_DNA"/>
</dbReference>
<organism evidence="9 10">
    <name type="scientific">Pseudomonas syringae</name>
    <dbReference type="NCBI Taxonomy" id="317"/>
    <lineage>
        <taxon>Bacteria</taxon>
        <taxon>Pseudomonadati</taxon>
        <taxon>Pseudomonadota</taxon>
        <taxon>Gammaproteobacteria</taxon>
        <taxon>Pseudomonadales</taxon>
        <taxon>Pseudomonadaceae</taxon>
        <taxon>Pseudomonas</taxon>
    </lineage>
</organism>
<evidence type="ECO:0000259" key="7">
    <source>
        <dbReference type="Pfam" id="PF25917"/>
    </source>
</evidence>
<reference evidence="9" key="1">
    <citation type="submission" date="2019-11" db="EMBL/GenBank/DDBJ databases">
        <title>Epiphytic Pseudomonas syringae from cherry orchards.</title>
        <authorList>
            <person name="Hulin M.T."/>
        </authorList>
    </citation>
    <scope>NUCLEOTIDE SEQUENCE</scope>
    <source>
        <strain evidence="9">PA-6-9A</strain>
    </source>
</reference>
<dbReference type="InterPro" id="IPR030190">
    <property type="entry name" value="MacA_alpha-hairpin_sf"/>
</dbReference>
<comment type="similarity">
    <text evidence="2">Belongs to the membrane fusion protein (MFP) (TC 8.A.1) family.</text>
</comment>
<keyword evidence="4 5" id="KW-0175">Coiled coil</keyword>
<dbReference type="PANTHER" id="PTHR30469:SF33">
    <property type="entry name" value="SLR1207 PROTEIN"/>
    <property type="match status" value="1"/>
</dbReference>
<evidence type="ECO:0000256" key="4">
    <source>
        <dbReference type="ARBA" id="ARBA00023054"/>
    </source>
</evidence>
<dbReference type="GO" id="GO:1990961">
    <property type="term" value="P:xenobiotic detoxification by transmembrane export across the plasma membrane"/>
    <property type="evidence" value="ECO:0007669"/>
    <property type="project" value="InterPro"/>
</dbReference>
<dbReference type="Gene3D" id="2.40.30.170">
    <property type="match status" value="1"/>
</dbReference>
<sequence>MKRPRPARRALFVIACLIPIIAVAAWQVLPPGRDTLTTVTVSRGSIENSVTALGTLQPRRYVDVGAQASGQIRKIHVEAGDQVQEGQLLVEIDPSTQKAKLDASRYAIENLKAQLQEQKAQHQLARQKYQRQQRLAAGNATREEDVQTAKAELSATQARMDMFQAQILQAQASLRSDEAELGYTRIYAPMTGTVVAVDARVGQTLNAQQQTPLILRIAKLSPMTVWAEVSEADIGHVKPGMTAYFTTLSGGNRRWTSTVRQILPIPPKPLNETQGSGSPNSSNKSGSGRVVLYTVLLDVDNSDNALMAEMTTQVFFVASAVKDALTVPVAALQGTASADKQIARVVAENGRIEEREVHLGISDRLRVEVLDGLREGDHLLIGPADGNGG</sequence>
<evidence type="ECO:0000259" key="8">
    <source>
        <dbReference type="Pfam" id="PF25967"/>
    </source>
</evidence>
<dbReference type="NCBIfam" id="TIGR01730">
    <property type="entry name" value="RND_mfp"/>
    <property type="match status" value="1"/>
</dbReference>
<evidence type="ECO:0000256" key="3">
    <source>
        <dbReference type="ARBA" id="ARBA00022448"/>
    </source>
</evidence>
<keyword evidence="3" id="KW-0813">Transport</keyword>
<feature type="coiled-coil region" evidence="5">
    <location>
        <begin position="101"/>
        <end position="166"/>
    </location>
</feature>
<name>A0A9Q3X6M9_PSESX</name>
<evidence type="ECO:0000256" key="2">
    <source>
        <dbReference type="ARBA" id="ARBA00009477"/>
    </source>
</evidence>
<dbReference type="PANTHER" id="PTHR30469">
    <property type="entry name" value="MULTIDRUG RESISTANCE PROTEIN MDTA"/>
    <property type="match status" value="1"/>
</dbReference>
<feature type="region of interest" description="Disordered" evidence="6">
    <location>
        <begin position="264"/>
        <end position="285"/>
    </location>
</feature>
<dbReference type="GO" id="GO:0030313">
    <property type="term" value="C:cell envelope"/>
    <property type="evidence" value="ECO:0007669"/>
    <property type="project" value="UniProtKB-SubCell"/>
</dbReference>
<evidence type="ECO:0000256" key="6">
    <source>
        <dbReference type="SAM" id="MobiDB-lite"/>
    </source>
</evidence>
<feature type="domain" description="Multidrug resistance protein MdtA-like barrel-sandwich hybrid" evidence="7">
    <location>
        <begin position="60"/>
        <end position="215"/>
    </location>
</feature>
<dbReference type="SUPFAM" id="SSF111369">
    <property type="entry name" value="HlyD-like secretion proteins"/>
    <property type="match status" value="1"/>
</dbReference>
<dbReference type="AlphaFoldDB" id="A0A9Q3X6M9"/>
<evidence type="ECO:0000313" key="10">
    <source>
        <dbReference type="Proteomes" id="UP000814207"/>
    </source>
</evidence>
<feature type="domain" description="Multidrug resistance protein MdtA-like C-terminal permuted SH3" evidence="8">
    <location>
        <begin position="323"/>
        <end position="382"/>
    </location>
</feature>
<dbReference type="GO" id="GO:0019898">
    <property type="term" value="C:extrinsic component of membrane"/>
    <property type="evidence" value="ECO:0007669"/>
    <property type="project" value="InterPro"/>
</dbReference>
<evidence type="ECO:0000313" key="9">
    <source>
        <dbReference type="EMBL" id="MCF5065164.1"/>
    </source>
</evidence>
<dbReference type="Pfam" id="PF25917">
    <property type="entry name" value="BSH_RND"/>
    <property type="match status" value="1"/>
</dbReference>
<comment type="caution">
    <text evidence="9">The sequence shown here is derived from an EMBL/GenBank/DDBJ whole genome shotgun (WGS) entry which is preliminary data.</text>
</comment>
<dbReference type="Gene3D" id="6.10.140.1990">
    <property type="match status" value="1"/>
</dbReference>
<feature type="compositionally biased region" description="Low complexity" evidence="6">
    <location>
        <begin position="275"/>
        <end position="285"/>
    </location>
</feature>
<dbReference type="Proteomes" id="UP000814207">
    <property type="component" value="Unassembled WGS sequence"/>
</dbReference>
<dbReference type="GO" id="GO:1990281">
    <property type="term" value="C:efflux pump complex"/>
    <property type="evidence" value="ECO:0007669"/>
    <property type="project" value="TreeGrafter"/>
</dbReference>
<accession>A0A9Q3X6M9</accession>
<dbReference type="GO" id="GO:1990195">
    <property type="term" value="C:macrolide transmembrane transporter complex"/>
    <property type="evidence" value="ECO:0007669"/>
    <property type="project" value="InterPro"/>
</dbReference>
<protein>
    <submittedName>
        <fullName evidence="9">Efflux RND transporter periplasmic adaptor subunit</fullName>
    </submittedName>
</protein>
<gene>
    <name evidence="9" type="ORF">GIW73_19735</name>
</gene>
<dbReference type="Gene3D" id="2.40.420.20">
    <property type="match status" value="1"/>
</dbReference>